<reference evidence="2" key="1">
    <citation type="submission" date="2023-08" db="EMBL/GenBank/DDBJ databases">
        <title>Black Yeasts Isolated from many extreme environments.</title>
        <authorList>
            <person name="Coleine C."/>
            <person name="Stajich J.E."/>
            <person name="Selbmann L."/>
        </authorList>
    </citation>
    <scope>NUCLEOTIDE SEQUENCE</scope>
    <source>
        <strain evidence="2">CCFEE 5810</strain>
    </source>
</reference>
<accession>A0AAN7W8F8</accession>
<feature type="compositionally biased region" description="Polar residues" evidence="1">
    <location>
        <begin position="29"/>
        <end position="45"/>
    </location>
</feature>
<feature type="compositionally biased region" description="Basic residues" evidence="1">
    <location>
        <begin position="14"/>
        <end position="24"/>
    </location>
</feature>
<dbReference type="PANTHER" id="PTHR42085">
    <property type="entry name" value="F-BOX DOMAIN-CONTAINING PROTEIN"/>
    <property type="match status" value="1"/>
</dbReference>
<dbReference type="EMBL" id="JAVRQU010000008">
    <property type="protein sequence ID" value="KAK5699489.1"/>
    <property type="molecule type" value="Genomic_DNA"/>
</dbReference>
<feature type="compositionally biased region" description="Basic and acidic residues" evidence="1">
    <location>
        <begin position="1"/>
        <end position="13"/>
    </location>
</feature>
<gene>
    <name evidence="2" type="ORF">LTR97_005617</name>
</gene>
<evidence type="ECO:0008006" key="4">
    <source>
        <dbReference type="Google" id="ProtNLM"/>
    </source>
</evidence>
<evidence type="ECO:0000256" key="1">
    <source>
        <dbReference type="SAM" id="MobiDB-lite"/>
    </source>
</evidence>
<dbReference type="AlphaFoldDB" id="A0AAN7W8F8"/>
<dbReference type="PANTHER" id="PTHR42085:SF1">
    <property type="entry name" value="F-BOX DOMAIN-CONTAINING PROTEIN"/>
    <property type="match status" value="1"/>
</dbReference>
<sequence length="365" mass="40911">MADPEHRTFESRTSRRISRQNKGHRSSDDVSMQQNEVSTPPSDITSAFMRLPPELRLNIYDYAVPATLQLTDATLSTHGEDATNGKQWLLARILRLLRQTISSESAPGHVTYLLGGVSRDFGSELGMESLFRELPGGLPALSRTSRSVRNEVLKHYFGRNTFVIDVNRPRYTLVWLRAMSPEDLGNMRRLLVIGKVERYDEAFRNSTPRTRLLFAIKVDLAAAGHALSIHKWSEGGPNTEDANCRLDKAASIIEDFTRRWNFTQASPADRKAGLISMLKKARYTIATPRFGLLPLRDQAYLLLEYAWFPVMLAWFFLNTMALLSSSVTVQLLGLLGGILLQHTSDAQWASLLRCGSVAEAAGMLD</sequence>
<dbReference type="Proteomes" id="UP001310594">
    <property type="component" value="Unassembled WGS sequence"/>
</dbReference>
<feature type="region of interest" description="Disordered" evidence="1">
    <location>
        <begin position="1"/>
        <end position="45"/>
    </location>
</feature>
<name>A0AAN7W8F8_9PEZI</name>
<evidence type="ECO:0000313" key="2">
    <source>
        <dbReference type="EMBL" id="KAK5699489.1"/>
    </source>
</evidence>
<proteinExistence type="predicted"/>
<dbReference type="InterPro" id="IPR038883">
    <property type="entry name" value="AN11006-like"/>
</dbReference>
<comment type="caution">
    <text evidence="2">The sequence shown here is derived from an EMBL/GenBank/DDBJ whole genome shotgun (WGS) entry which is preliminary data.</text>
</comment>
<protein>
    <recommendedName>
        <fullName evidence="4">F-box domain-containing protein</fullName>
    </recommendedName>
</protein>
<organism evidence="2 3">
    <name type="scientific">Elasticomyces elasticus</name>
    <dbReference type="NCBI Taxonomy" id="574655"/>
    <lineage>
        <taxon>Eukaryota</taxon>
        <taxon>Fungi</taxon>
        <taxon>Dikarya</taxon>
        <taxon>Ascomycota</taxon>
        <taxon>Pezizomycotina</taxon>
        <taxon>Dothideomycetes</taxon>
        <taxon>Dothideomycetidae</taxon>
        <taxon>Mycosphaerellales</taxon>
        <taxon>Teratosphaeriaceae</taxon>
        <taxon>Elasticomyces</taxon>
    </lineage>
</organism>
<evidence type="ECO:0000313" key="3">
    <source>
        <dbReference type="Proteomes" id="UP001310594"/>
    </source>
</evidence>